<dbReference type="PANTHER" id="PTHR21661">
    <property type="entry name" value="EPOXIDE HYDROLASE 1-RELATED"/>
    <property type="match status" value="1"/>
</dbReference>
<dbReference type="InterPro" id="IPR000639">
    <property type="entry name" value="Epox_hydrolase-like"/>
</dbReference>
<feature type="domain" description="Epoxide hydrolase N-terminal" evidence="8">
    <location>
        <begin position="51"/>
        <end position="159"/>
    </location>
</feature>
<evidence type="ECO:0000256" key="4">
    <source>
        <dbReference type="ARBA" id="ARBA00022797"/>
    </source>
</evidence>
<dbReference type="EMBL" id="JALNTZ010000004">
    <property type="protein sequence ID" value="KAJ3656939.1"/>
    <property type="molecule type" value="Genomic_DNA"/>
</dbReference>
<reference evidence="9" key="1">
    <citation type="journal article" date="2023" name="G3 (Bethesda)">
        <title>Whole genome assemblies of Zophobas morio and Tenebrio molitor.</title>
        <authorList>
            <person name="Kaur S."/>
            <person name="Stinson S.A."/>
            <person name="diCenzo G.C."/>
        </authorList>
    </citation>
    <scope>NUCLEOTIDE SEQUENCE</scope>
    <source>
        <strain evidence="9">QUZm001</strain>
    </source>
</reference>
<proteinExistence type="inferred from homology"/>
<dbReference type="Proteomes" id="UP001168821">
    <property type="component" value="Unassembled WGS sequence"/>
</dbReference>
<evidence type="ECO:0000313" key="10">
    <source>
        <dbReference type="Proteomes" id="UP001168821"/>
    </source>
</evidence>
<comment type="similarity">
    <text evidence="3 6">Belongs to the peptidase S33 family.</text>
</comment>
<feature type="active site" description="Proton donor" evidence="7">
    <location>
        <position position="371"/>
    </location>
</feature>
<dbReference type="GO" id="GO:0097176">
    <property type="term" value="P:epoxide metabolic process"/>
    <property type="evidence" value="ECO:0007669"/>
    <property type="project" value="TreeGrafter"/>
</dbReference>
<keyword evidence="4 6" id="KW-0058">Aromatic hydrocarbons catabolism</keyword>
<organism evidence="9 10">
    <name type="scientific">Zophobas morio</name>
    <dbReference type="NCBI Taxonomy" id="2755281"/>
    <lineage>
        <taxon>Eukaryota</taxon>
        <taxon>Metazoa</taxon>
        <taxon>Ecdysozoa</taxon>
        <taxon>Arthropoda</taxon>
        <taxon>Hexapoda</taxon>
        <taxon>Insecta</taxon>
        <taxon>Pterygota</taxon>
        <taxon>Neoptera</taxon>
        <taxon>Endopterygota</taxon>
        <taxon>Coleoptera</taxon>
        <taxon>Polyphaga</taxon>
        <taxon>Cucujiformia</taxon>
        <taxon>Tenebrionidae</taxon>
        <taxon>Zophobas</taxon>
    </lineage>
</organism>
<comment type="catalytic activity">
    <reaction evidence="1 6">
        <text>1-(4-methoxyphenyl)-N-methyl-N-[(3-methyloxetan-3-yl)methyl]methanamine + H2O = 2-{[(4-methoxybenzyl)(methyl)amino]methyl}-2-methylpropane-1,3-diol</text>
        <dbReference type="Rhea" id="RHEA:55764"/>
        <dbReference type="ChEBI" id="CHEBI:15377"/>
        <dbReference type="ChEBI" id="CHEBI:139161"/>
        <dbReference type="ChEBI" id="CHEBI:139164"/>
        <dbReference type="EC" id="3.3.2.9"/>
    </reaction>
</comment>
<keyword evidence="10" id="KW-1185">Reference proteome</keyword>
<evidence type="ECO:0000256" key="7">
    <source>
        <dbReference type="PIRSR" id="PIRSR001112-1"/>
    </source>
</evidence>
<evidence type="ECO:0000256" key="1">
    <source>
        <dbReference type="ARBA" id="ARBA00000221"/>
    </source>
</evidence>
<dbReference type="AlphaFoldDB" id="A0AA38IPC6"/>
<evidence type="ECO:0000256" key="2">
    <source>
        <dbReference type="ARBA" id="ARBA00004111"/>
    </source>
</evidence>
<evidence type="ECO:0000256" key="5">
    <source>
        <dbReference type="ARBA" id="ARBA00022801"/>
    </source>
</evidence>
<dbReference type="GO" id="GO:0005789">
    <property type="term" value="C:endoplasmic reticulum membrane"/>
    <property type="evidence" value="ECO:0007669"/>
    <property type="project" value="UniProtKB-SubCell"/>
</dbReference>
<feature type="active site" description="Nucleophile" evidence="7">
    <location>
        <position position="225"/>
    </location>
</feature>
<dbReference type="InterPro" id="IPR016292">
    <property type="entry name" value="Epoxide_hydrolase"/>
</dbReference>
<evidence type="ECO:0000256" key="6">
    <source>
        <dbReference type="PIRNR" id="PIRNR001112"/>
    </source>
</evidence>
<accession>A0AA38IPC6</accession>
<dbReference type="GO" id="GO:0033961">
    <property type="term" value="F:cis-stilbene-oxide hydrolase activity"/>
    <property type="evidence" value="ECO:0007669"/>
    <property type="project" value="UniProtKB-UniRule"/>
</dbReference>
<evidence type="ECO:0000256" key="3">
    <source>
        <dbReference type="ARBA" id="ARBA00010088"/>
    </source>
</evidence>
<dbReference type="PIRSF" id="PIRSF001112">
    <property type="entry name" value="Epoxide_hydrolase"/>
    <property type="match status" value="1"/>
</dbReference>
<comment type="function">
    <text evidence="6">Catalyzes juvenile hormone hydrolysis.</text>
</comment>
<keyword evidence="6" id="KW-0256">Endoplasmic reticulum</keyword>
<keyword evidence="6" id="KW-0472">Membrane</keyword>
<comment type="caution">
    <text evidence="9">The sequence shown here is derived from an EMBL/GenBank/DDBJ whole genome shotgun (WGS) entry which is preliminary data.</text>
</comment>
<protein>
    <recommendedName>
        <fullName evidence="6">Epoxide hydrolase</fullName>
        <ecNumber evidence="6">3.3.2.9</ecNumber>
    </recommendedName>
</protein>
<keyword evidence="5 6" id="KW-0378">Hydrolase</keyword>
<sequence>MGALQKLFIIFAVLAIFVGYRLNNLLQPSPPPKLEEKWWGRGDPAGEDKSIRTFKVHVADEVLKDLKYRLSHARPFTPPLEGIQQQYGMNTNLLKEIVDFWTTKYNWREREKLFNQYPQYLTSIQGLDIHYIHVKPKATNLKVVPLLMLHGWPGSVREFFDVIPLLTTPQTDKNFVFEVIVAAIPGYGFSQPAVRPGLSPAHAAMIFKNLMKRLGFDRFYIQGGDFGAIILQNLAVLYPEVVLGFHSNMCTVHTPLSYLKTMVGAVWPTLFTKAEHVERVYPLWESFVHRLRETGYLHLQATKPDTLGVALNDSPVGLAAYILEKFTTGTNISHQSREDGGLKQYYDYADLLDNVMLYWITGSMPTAVRLYSETFNKNFMSLGTGRMPVQVPSACARFRNDFYTSDGLLKEIFPNLLHLSDHEGGHFAAFQVPDVFSRDVFVAIEKFENFNSNLGAKT</sequence>
<dbReference type="Pfam" id="PF06441">
    <property type="entry name" value="EHN"/>
    <property type="match status" value="1"/>
</dbReference>
<dbReference type="InterPro" id="IPR010497">
    <property type="entry name" value="Epoxide_hydro_N"/>
</dbReference>
<comment type="catalytic activity">
    <reaction evidence="6">
        <text>cis-stilbene oxide + H2O = (1R,2R)-hydrobenzoin</text>
        <dbReference type="Rhea" id="RHEA:23900"/>
        <dbReference type="ChEBI" id="CHEBI:15377"/>
        <dbReference type="ChEBI" id="CHEBI:50004"/>
        <dbReference type="ChEBI" id="CHEBI:50014"/>
        <dbReference type="EC" id="3.3.2.9"/>
    </reaction>
</comment>
<comment type="subcellular location">
    <subcellularLocation>
        <location evidence="6">Endoplasmic reticulum membrane</location>
    </subcellularLocation>
    <subcellularLocation>
        <location evidence="2">Microsome membrane</location>
        <topology evidence="2">Single-pass membrane protein</topology>
    </subcellularLocation>
</comment>
<name>A0AA38IPC6_9CUCU</name>
<evidence type="ECO:0000313" key="9">
    <source>
        <dbReference type="EMBL" id="KAJ3656939.1"/>
    </source>
</evidence>
<feature type="active site" description="Proton acceptor" evidence="7">
    <location>
        <position position="426"/>
    </location>
</feature>
<dbReference type="PRINTS" id="PR00412">
    <property type="entry name" value="EPOXHYDRLASE"/>
</dbReference>
<dbReference type="SUPFAM" id="SSF53474">
    <property type="entry name" value="alpha/beta-Hydrolases"/>
    <property type="match status" value="1"/>
</dbReference>
<evidence type="ECO:0000259" key="8">
    <source>
        <dbReference type="Pfam" id="PF06441"/>
    </source>
</evidence>
<dbReference type="EC" id="3.3.2.9" evidence="6"/>
<dbReference type="PANTHER" id="PTHR21661:SF35">
    <property type="entry name" value="EPOXIDE HYDROLASE"/>
    <property type="match status" value="1"/>
</dbReference>
<gene>
    <name evidence="9" type="ORF">Zmor_015983</name>
</gene>
<dbReference type="InterPro" id="IPR029058">
    <property type="entry name" value="AB_hydrolase_fold"/>
</dbReference>
<dbReference type="Gene3D" id="3.40.50.1820">
    <property type="entry name" value="alpha/beta hydrolase"/>
    <property type="match status" value="1"/>
</dbReference>